<evidence type="ECO:0000313" key="9">
    <source>
        <dbReference type="EMBL" id="URQ62891.1"/>
    </source>
</evidence>
<dbReference type="GO" id="GO:0006265">
    <property type="term" value="P:DNA topological change"/>
    <property type="evidence" value="ECO:0007669"/>
    <property type="project" value="InterPro"/>
</dbReference>
<dbReference type="InterPro" id="IPR013826">
    <property type="entry name" value="Topo_IA_cen_sub3"/>
</dbReference>
<dbReference type="PANTHER" id="PTHR42785:SF1">
    <property type="entry name" value="DNA TOPOISOMERASE"/>
    <property type="match status" value="1"/>
</dbReference>
<reference evidence="9" key="1">
    <citation type="submission" date="2022-05" db="EMBL/GenBank/DDBJ databases">
        <title>Single-amplified genomics reveal most streamlined microbe among free-living bacteria.</title>
        <authorList>
            <person name="Roda-Garcia J."/>
            <person name="Haro-Moreno J.M."/>
            <person name="Rodriguez-Valera F."/>
            <person name="Almagro-Moreno S."/>
            <person name="Lopez-Perez M."/>
        </authorList>
    </citation>
    <scope>NUCLEOTIDE SEQUENCE</scope>
    <source>
        <strain evidence="9">TMED112-D2-2</strain>
    </source>
</reference>
<dbReference type="Gene3D" id="1.10.290.10">
    <property type="entry name" value="Topoisomerase I, domain 4"/>
    <property type="match status" value="1"/>
</dbReference>
<dbReference type="InterPro" id="IPR013497">
    <property type="entry name" value="Topo_IA_cen"/>
</dbReference>
<dbReference type="PRINTS" id="PR00417">
    <property type="entry name" value="PRTPISMRASEI"/>
</dbReference>
<dbReference type="InterPro" id="IPR023405">
    <property type="entry name" value="Topo_IA_core_domain"/>
</dbReference>
<name>A0A9Q8TXN3_9GAMM</name>
<evidence type="ECO:0000256" key="4">
    <source>
        <dbReference type="ARBA" id="ARBA00030003"/>
    </source>
</evidence>
<dbReference type="AlphaFoldDB" id="A0A9Q8TXN3"/>
<dbReference type="Gene3D" id="2.70.20.10">
    <property type="entry name" value="Topoisomerase I, domain 3"/>
    <property type="match status" value="1"/>
</dbReference>
<dbReference type="EMBL" id="CP097966">
    <property type="protein sequence ID" value="URQ62891.1"/>
    <property type="molecule type" value="Genomic_DNA"/>
</dbReference>
<dbReference type="Proteomes" id="UP001056381">
    <property type="component" value="Chromosome"/>
</dbReference>
<dbReference type="GO" id="GO:0003917">
    <property type="term" value="F:DNA topoisomerase type I (single strand cut, ATP-independent) activity"/>
    <property type="evidence" value="ECO:0007669"/>
    <property type="project" value="InterPro"/>
</dbReference>
<dbReference type="SUPFAM" id="SSF57783">
    <property type="entry name" value="Zinc beta-ribbon"/>
    <property type="match status" value="3"/>
</dbReference>
<dbReference type="InterPro" id="IPR013263">
    <property type="entry name" value="TopoI_Znr_bac"/>
</dbReference>
<dbReference type="Pfam" id="PF01131">
    <property type="entry name" value="Topoisom_bac"/>
    <property type="match status" value="1"/>
</dbReference>
<evidence type="ECO:0000256" key="5">
    <source>
        <dbReference type="ARBA" id="ARBA00031985"/>
    </source>
</evidence>
<evidence type="ECO:0000256" key="2">
    <source>
        <dbReference type="ARBA" id="ARBA00023125"/>
    </source>
</evidence>
<dbReference type="SMART" id="SM00437">
    <property type="entry name" value="TOP1Ac"/>
    <property type="match status" value="1"/>
</dbReference>
<evidence type="ECO:0000259" key="8">
    <source>
        <dbReference type="PROSITE" id="PS52039"/>
    </source>
</evidence>
<dbReference type="InterPro" id="IPR003602">
    <property type="entry name" value="Topo_IA_DNA-bd_dom"/>
</dbReference>
<dbReference type="Gene3D" id="2.20.25.10">
    <property type="match status" value="1"/>
</dbReference>
<dbReference type="InterPro" id="IPR013825">
    <property type="entry name" value="Topo_IA_cen_sub2"/>
</dbReference>
<dbReference type="Pfam" id="PF08272">
    <property type="entry name" value="Zn_Ribbon_Topo"/>
    <property type="match status" value="1"/>
</dbReference>
<keyword evidence="3 9" id="KW-0413">Isomerase</keyword>
<dbReference type="Pfam" id="PF01396">
    <property type="entry name" value="Zn_ribbon_Top1"/>
    <property type="match status" value="2"/>
</dbReference>
<dbReference type="Pfam" id="PF21372">
    <property type="entry name" value="Zn_ribbon_bTOP1"/>
    <property type="match status" value="1"/>
</dbReference>
<organism evidence="9 10">
    <name type="scientific">SAR86 cluster bacterium</name>
    <dbReference type="NCBI Taxonomy" id="2030880"/>
    <lineage>
        <taxon>Bacteria</taxon>
        <taxon>Pseudomonadati</taxon>
        <taxon>Pseudomonadota</taxon>
        <taxon>Gammaproteobacteria</taxon>
        <taxon>SAR86 cluster</taxon>
    </lineage>
</organism>
<dbReference type="PANTHER" id="PTHR42785">
    <property type="entry name" value="DNA TOPOISOMERASE, TYPE IA, CORE"/>
    <property type="match status" value="1"/>
</dbReference>
<dbReference type="Gene3D" id="3.30.65.10">
    <property type="entry name" value="Bacterial Topoisomerase I, domain 1"/>
    <property type="match status" value="2"/>
</dbReference>
<sequence length="654" mass="74909">MKALKEREIKAFSPEEYWEIEVKVKHEERNITFKLNVKKSDLKLSNIDEAKQISEKLLNNEIEITDNDKTKRKIPVKPPFITSTLQQTSSSMLGFSLSKTMKLAQDLYAAGYISYMRTDSPNLSILSQNNCKQYLLEKFGDTYSEPRNFSAKTSNSQEAHEAIRPTDINLEADQITMSADHVKLYKLIWQRFAASQMPQPEIETNAIKAKCDDLVFETSLSSVTFDGFYKVMPPPKSSYVDYDLSSLSIGLSKKIDEVEKSQHFTKPPSRYSEASLVKELEKRGIGRPSTYQEIITNIQDRGYVKSVSKRLFATKIANLISDRLNKGFSQIMDYGFTADMERNLDEIASGNLVWRNLLEKFSQEFEQAKEQAEDLMERNKPIDTQVVCDCGNNKKMQLRTNQSGQFLGCEAFVLEGEEQCKKTLSLLDEDLFSDSDDKEAESIFKKTKCDVCNSAMDGYIIDNNRKLEICSNSPICSGTKLVEGEFIKPKNEDEEFIDCHKCDNKMELKLGRFGKYFACQSDSCTATRQLMKNGELKPVFMDPIKLESLRCEKCDDFYLLRDSLKGLFLAASQFPKNRETRAITVNELKPVTDKLPEKYSHFAKAPEIDDDGDDLVVRFNKKSGDHLLSAEHKGKKKKYFYFFNGSSWEQKPRD</sequence>
<gene>
    <name evidence="9" type="ORF">M9B40_03970</name>
</gene>
<protein>
    <recommendedName>
        <fullName evidence="7">Omega-protein</fullName>
    </recommendedName>
    <alternativeName>
        <fullName evidence="6">Relaxing enzyme</fullName>
    </alternativeName>
    <alternativeName>
        <fullName evidence="4">Swivelase</fullName>
    </alternativeName>
    <alternativeName>
        <fullName evidence="5">Untwisting enzyme</fullName>
    </alternativeName>
</protein>
<dbReference type="SUPFAM" id="SSF56712">
    <property type="entry name" value="Prokaryotic type I DNA topoisomerase"/>
    <property type="match status" value="1"/>
</dbReference>
<dbReference type="GO" id="GO:0005694">
    <property type="term" value="C:chromosome"/>
    <property type="evidence" value="ECO:0007669"/>
    <property type="project" value="InterPro"/>
</dbReference>
<accession>A0A9Q8TXN3</accession>
<keyword evidence="10" id="KW-1185">Reference proteome</keyword>
<dbReference type="GO" id="GO:0003677">
    <property type="term" value="F:DNA binding"/>
    <property type="evidence" value="ECO:0007669"/>
    <property type="project" value="UniProtKB-KW"/>
</dbReference>
<dbReference type="GO" id="GO:0008270">
    <property type="term" value="F:zinc ion binding"/>
    <property type="evidence" value="ECO:0007669"/>
    <property type="project" value="UniProtKB-KW"/>
</dbReference>
<evidence type="ECO:0000313" key="10">
    <source>
        <dbReference type="Proteomes" id="UP001056381"/>
    </source>
</evidence>
<evidence type="ECO:0000256" key="7">
    <source>
        <dbReference type="ARBA" id="ARBA00032877"/>
    </source>
</evidence>
<feature type="domain" description="Topo IA-type catalytic" evidence="8">
    <location>
        <begin position="1"/>
        <end position="369"/>
    </location>
</feature>
<evidence type="ECO:0000256" key="6">
    <source>
        <dbReference type="ARBA" id="ARBA00032235"/>
    </source>
</evidence>
<dbReference type="CDD" id="cd00186">
    <property type="entry name" value="TOP1Ac"/>
    <property type="match status" value="1"/>
</dbReference>
<dbReference type="InterPro" id="IPR013824">
    <property type="entry name" value="Topo_IA_cen_sub1"/>
</dbReference>
<dbReference type="InterPro" id="IPR000380">
    <property type="entry name" value="Topo_IA"/>
</dbReference>
<dbReference type="InterPro" id="IPR013498">
    <property type="entry name" value="Topo_IA_Znf"/>
</dbReference>
<evidence type="ECO:0000256" key="1">
    <source>
        <dbReference type="ARBA" id="ARBA00023029"/>
    </source>
</evidence>
<evidence type="ECO:0000256" key="3">
    <source>
        <dbReference type="ARBA" id="ARBA00023235"/>
    </source>
</evidence>
<keyword evidence="2" id="KW-0238">DNA-binding</keyword>
<dbReference type="Gene3D" id="1.10.460.10">
    <property type="entry name" value="Topoisomerase I, domain 2"/>
    <property type="match status" value="1"/>
</dbReference>
<keyword evidence="1" id="KW-0799">Topoisomerase</keyword>
<proteinExistence type="predicted"/>
<dbReference type="InterPro" id="IPR049330">
    <property type="entry name" value="TOP1_Znf"/>
</dbReference>
<dbReference type="PROSITE" id="PS52039">
    <property type="entry name" value="TOPO_IA_2"/>
    <property type="match status" value="1"/>
</dbReference>